<organism evidence="2">
    <name type="scientific">uncultured marine virus</name>
    <dbReference type="NCBI Taxonomy" id="186617"/>
    <lineage>
        <taxon>Viruses</taxon>
        <taxon>environmental samples</taxon>
    </lineage>
</organism>
<evidence type="ECO:0000313" key="2">
    <source>
        <dbReference type="EMBL" id="AKH48395.1"/>
    </source>
</evidence>
<sequence>MRPPPESIEPGNDPTSRRVAFRNAPHRRGCNATHRRVRSLLISTTCPPRNTR</sequence>
<reference evidence="2" key="1">
    <citation type="journal article" date="2015" name="Front. Microbiol.">
        <title>Combining genomic sequencing methods to explore viral diversity and reveal potential virus-host interactions.</title>
        <authorList>
            <person name="Chow C.E."/>
            <person name="Winget D.M."/>
            <person name="White R.A.III."/>
            <person name="Hallam S.J."/>
            <person name="Suttle C.A."/>
        </authorList>
    </citation>
    <scope>NUCLEOTIDE SEQUENCE</scope>
    <source>
        <strain evidence="2">Oxic1_8</strain>
    </source>
</reference>
<feature type="compositionally biased region" description="Basic residues" evidence="1">
    <location>
        <begin position="24"/>
        <end position="33"/>
    </location>
</feature>
<feature type="region of interest" description="Disordered" evidence="1">
    <location>
        <begin position="1"/>
        <end position="33"/>
    </location>
</feature>
<proteinExistence type="predicted"/>
<accession>A0A0F7L935</accession>
<protein>
    <submittedName>
        <fullName evidence="2">Uncharacterized protein</fullName>
    </submittedName>
</protein>
<name>A0A0F7L935_9VIRU</name>
<dbReference type="EMBL" id="KR029603">
    <property type="protein sequence ID" value="AKH48395.1"/>
    <property type="molecule type" value="Genomic_DNA"/>
</dbReference>
<evidence type="ECO:0000256" key="1">
    <source>
        <dbReference type="SAM" id="MobiDB-lite"/>
    </source>
</evidence>
<reference evidence="2" key="2">
    <citation type="submission" date="2015-03" db="EMBL/GenBank/DDBJ databases">
        <authorList>
            <person name="Chow C.-E.T."/>
            <person name="Winget D.M."/>
            <person name="White R.A.III."/>
            <person name="Hallam S.J."/>
            <person name="Suttle C.A."/>
        </authorList>
    </citation>
    <scope>NUCLEOTIDE SEQUENCE</scope>
    <source>
        <strain evidence="2">Oxic1_8</strain>
    </source>
</reference>